<evidence type="ECO:0000256" key="5">
    <source>
        <dbReference type="RuleBase" id="RU363034"/>
    </source>
</evidence>
<evidence type="ECO:0000259" key="7">
    <source>
        <dbReference type="PROSITE" id="PS50240"/>
    </source>
</evidence>
<keyword evidence="4" id="KW-1015">Disulfide bond</keyword>
<dbReference type="InterPro" id="IPR017850">
    <property type="entry name" value="Alkaline_phosphatase_core_sf"/>
</dbReference>
<dbReference type="PANTHER" id="PTHR24252:SF7">
    <property type="entry name" value="HYALIN"/>
    <property type="match status" value="1"/>
</dbReference>
<dbReference type="SUPFAM" id="SSF53649">
    <property type="entry name" value="Alkaline phosphatase-like"/>
    <property type="match status" value="1"/>
</dbReference>
<accession>A0A077YWF8</accession>
<dbReference type="SUPFAM" id="SSF50494">
    <property type="entry name" value="Trypsin-like serine proteases"/>
    <property type="match status" value="2"/>
</dbReference>
<dbReference type="InterPro" id="IPR018114">
    <property type="entry name" value="TRYPSIN_HIS"/>
</dbReference>
<dbReference type="PRINTS" id="PR00722">
    <property type="entry name" value="CHYMOTRYPSIN"/>
</dbReference>
<feature type="domain" description="Peptidase S1" evidence="7">
    <location>
        <begin position="450"/>
        <end position="693"/>
    </location>
</feature>
<sequence>MRAAMIVQLILLAMPLAGNSQRCQPRKTILVSLDGFWYGYVDKLKALLGRQSNIVKLTESSAFAPDGIKSNYPTVTFPNHITMITGKYVEDHGIVAKQFYDPPTGRQISFAKLGQKMWKYVNGEPVWATYAKTTGQNKVACISWLGCDAPYKGIQLTNVLSHSVSATWTFKVNKIINWLMNGVNFVLFYYHEPDSTGHFYGPHSTQMNEMLKELDKKVGYLVTSLKNAGLYDHVNLIITSDHGMAKVDAIRTIPIRTDLFERWATHDAYWLVHPKAGKKQETIDYLKTFTTNGKVNVFQKHEIPAYWHFKLNDRIPEILVTAEPGYVLNVNSSGSLAGQHGYGNGSRRMRALFIAHGPLFNRHVNVTKKFATSDGSVKAEYECGVPYFSIQKYDKPYTYDSTPTPTTRRPTTGDYDWSSFPTATLHYPSQPSWSFDSSNYPLWFSFGRRIVGGWEARPHSIPWQVRLMRQISSYQYSVCGGSLIQPFEPRNGTQFVLTAAHCLYTEYGYASTNRLRVLVGAHDLNSNKEASQMYIGVKNYMHHSYNDDTKENDIAVLQLQRYVAYTSYTRPVCLPQPNEQLPTNAYCFVSGWGTTIEEGKSSTLLRMVDAPIINDSECYVHDRLQQMVFCAGTLRGGKDSCQGDSGGPLVCEVNGRYYQYGVVSFGAGCARVGYPGVYARVPTYLNWTVSGCRNMEATSTTTWEEAGSRGLGIQEDPTRENEYYDNFFVKPEHFESVFKKVPEFQRPSNNYFGLEGMQSVFRRPGYTSSLFKDNSMVNAYYECGVPAFSVLKRSPNERIVNGWEARPHSLPWQVRVTILQPDGKEKLCGGSLVQLTGLSNATVFVLTAAHCLLVGGVYMQPRNVKILAGAHDLKNQYEIGRSYVRVRTYTTTNYNSDTKDNDIALLVLQYRIPYSEYARPVCLPMQSESLPIGSTCFVSGWGTLRENGPAADLLQMVDVEVLNDHSCYIPSSKRQAMFCAGHYMGKKDSCQGDSGSPLVCLRNGRYYQYGIASFGVGCGRPYYPGVYTNVKSYTNWMQREAENLNQQVRQTMSYEPTNRESVLEIDESAAQYVDDYFIDLAKAKAEGMLNITTSKAVNITADKLPKNTAFNRTRLTSMFIKEDGKVPRTTTKPTISLKPTLDEGYVYYRPKKQPNPTYPWPGKNYERFFKALPDRS</sequence>
<proteinExistence type="predicted"/>
<name>A0A077YWF8_TRITR</name>
<dbReference type="Gene3D" id="3.30.1360.180">
    <property type="match status" value="1"/>
</dbReference>
<dbReference type="Pfam" id="PF00089">
    <property type="entry name" value="Trypsin"/>
    <property type="match status" value="2"/>
</dbReference>
<feature type="domain" description="Peptidase S1" evidence="7">
    <location>
        <begin position="799"/>
        <end position="1042"/>
    </location>
</feature>
<dbReference type="InterPro" id="IPR043504">
    <property type="entry name" value="Peptidase_S1_PA_chymotrypsin"/>
</dbReference>
<keyword evidence="9" id="KW-1185">Reference proteome</keyword>
<keyword evidence="2 5" id="KW-0378">Hydrolase</keyword>
<evidence type="ECO:0000256" key="3">
    <source>
        <dbReference type="ARBA" id="ARBA00022825"/>
    </source>
</evidence>
<gene>
    <name evidence="8" type="ORF">TTRE_0000032301</name>
</gene>
<reference evidence="8" key="2">
    <citation type="submission" date="2014-03" db="EMBL/GenBank/DDBJ databases">
        <title>The whipworm genome and dual-species transcriptomics of an intimate host-pathogen interaction.</title>
        <authorList>
            <person name="Foth B.J."/>
            <person name="Tsai I.J."/>
            <person name="Reid A.J."/>
            <person name="Bancroft A.J."/>
            <person name="Nichol S."/>
            <person name="Tracey A."/>
            <person name="Holroyd N."/>
            <person name="Cotton J.A."/>
            <person name="Stanley E.J."/>
            <person name="Zarowiecki M."/>
            <person name="Liu J.Z."/>
            <person name="Huckvale T."/>
            <person name="Cooper P.J."/>
            <person name="Grencis R.K."/>
            <person name="Berriman M."/>
        </authorList>
    </citation>
    <scope>NUCLEOTIDE SEQUENCE [LARGE SCALE GENOMIC DNA]</scope>
</reference>
<keyword evidence="6" id="KW-0732">Signal</keyword>
<dbReference type="InterPro" id="IPR002591">
    <property type="entry name" value="Phosphodiest/P_Trfase"/>
</dbReference>
<keyword evidence="1 5" id="KW-0645">Protease</keyword>
<feature type="signal peptide" evidence="6">
    <location>
        <begin position="1"/>
        <end position="20"/>
    </location>
</feature>
<organism evidence="8 9">
    <name type="scientific">Trichuris trichiura</name>
    <name type="common">Whipworm</name>
    <name type="synonym">Trichocephalus trichiurus</name>
    <dbReference type="NCBI Taxonomy" id="36087"/>
    <lineage>
        <taxon>Eukaryota</taxon>
        <taxon>Metazoa</taxon>
        <taxon>Ecdysozoa</taxon>
        <taxon>Nematoda</taxon>
        <taxon>Enoplea</taxon>
        <taxon>Dorylaimia</taxon>
        <taxon>Trichinellida</taxon>
        <taxon>Trichuridae</taxon>
        <taxon>Trichuris</taxon>
    </lineage>
</organism>
<dbReference type="SMART" id="SM00020">
    <property type="entry name" value="Tryp_SPc"/>
    <property type="match status" value="2"/>
</dbReference>
<dbReference type="PROSITE" id="PS00135">
    <property type="entry name" value="TRYPSIN_SER"/>
    <property type="match status" value="2"/>
</dbReference>
<dbReference type="Pfam" id="PF01663">
    <property type="entry name" value="Phosphodiest"/>
    <property type="match status" value="1"/>
</dbReference>
<dbReference type="InterPro" id="IPR001314">
    <property type="entry name" value="Peptidase_S1A"/>
</dbReference>
<evidence type="ECO:0000256" key="1">
    <source>
        <dbReference type="ARBA" id="ARBA00022670"/>
    </source>
</evidence>
<evidence type="ECO:0000256" key="4">
    <source>
        <dbReference type="ARBA" id="ARBA00023157"/>
    </source>
</evidence>
<dbReference type="EMBL" id="HG805814">
    <property type="protein sequence ID" value="CDW52064.1"/>
    <property type="molecule type" value="Genomic_DNA"/>
</dbReference>
<protein>
    <submittedName>
        <fullName evidence="8">Phosphodiest and Trypsin domain containing protei n</fullName>
    </submittedName>
</protein>
<reference evidence="8" key="1">
    <citation type="submission" date="2014-01" db="EMBL/GenBank/DDBJ databases">
        <authorList>
            <person name="Aslett M."/>
        </authorList>
    </citation>
    <scope>NUCLEOTIDE SEQUENCE</scope>
</reference>
<dbReference type="FunFam" id="2.40.10.10:FF:000003">
    <property type="entry name" value="Transmembrane serine protease 3"/>
    <property type="match status" value="2"/>
</dbReference>
<dbReference type="STRING" id="36087.A0A077YWF8"/>
<dbReference type="CDD" id="cd16018">
    <property type="entry name" value="Enpp"/>
    <property type="match status" value="1"/>
</dbReference>
<dbReference type="InterPro" id="IPR009003">
    <property type="entry name" value="Peptidase_S1_PA"/>
</dbReference>
<dbReference type="CDD" id="cd00190">
    <property type="entry name" value="Tryp_SPc"/>
    <property type="match status" value="2"/>
</dbReference>
<dbReference type="InterPro" id="IPR001254">
    <property type="entry name" value="Trypsin_dom"/>
</dbReference>
<dbReference type="Gene3D" id="2.40.10.10">
    <property type="entry name" value="Trypsin-like serine proteases"/>
    <property type="match status" value="2"/>
</dbReference>
<evidence type="ECO:0000313" key="9">
    <source>
        <dbReference type="Proteomes" id="UP000030665"/>
    </source>
</evidence>
<dbReference type="Gene3D" id="3.40.720.10">
    <property type="entry name" value="Alkaline Phosphatase, subunit A"/>
    <property type="match status" value="1"/>
</dbReference>
<dbReference type="Proteomes" id="UP000030665">
    <property type="component" value="Unassembled WGS sequence"/>
</dbReference>
<dbReference type="PANTHER" id="PTHR24252">
    <property type="entry name" value="ACROSIN-RELATED"/>
    <property type="match status" value="1"/>
</dbReference>
<dbReference type="OrthoDB" id="415411at2759"/>
<dbReference type="PROSITE" id="PS50240">
    <property type="entry name" value="TRYPSIN_DOM"/>
    <property type="match status" value="2"/>
</dbReference>
<dbReference type="AlphaFoldDB" id="A0A077YWF8"/>
<feature type="chain" id="PRO_5001728127" evidence="6">
    <location>
        <begin position="21"/>
        <end position="1176"/>
    </location>
</feature>
<dbReference type="GO" id="GO:0004252">
    <property type="term" value="F:serine-type endopeptidase activity"/>
    <property type="evidence" value="ECO:0007669"/>
    <property type="project" value="InterPro"/>
</dbReference>
<dbReference type="PROSITE" id="PS00134">
    <property type="entry name" value="TRYPSIN_HIS"/>
    <property type="match status" value="2"/>
</dbReference>
<evidence type="ECO:0000256" key="2">
    <source>
        <dbReference type="ARBA" id="ARBA00022801"/>
    </source>
</evidence>
<keyword evidence="3 5" id="KW-0720">Serine protease</keyword>
<evidence type="ECO:0000313" key="8">
    <source>
        <dbReference type="EMBL" id="CDW52064.1"/>
    </source>
</evidence>
<evidence type="ECO:0000256" key="6">
    <source>
        <dbReference type="SAM" id="SignalP"/>
    </source>
</evidence>
<dbReference type="InterPro" id="IPR033116">
    <property type="entry name" value="TRYPSIN_SER"/>
</dbReference>
<dbReference type="GO" id="GO:0006508">
    <property type="term" value="P:proteolysis"/>
    <property type="evidence" value="ECO:0007669"/>
    <property type="project" value="UniProtKB-KW"/>
</dbReference>